<evidence type="ECO:0000256" key="7">
    <source>
        <dbReference type="SAM" id="Phobius"/>
    </source>
</evidence>
<dbReference type="HOGENOM" id="CLU_040163_0_0_3"/>
<dbReference type="Pfam" id="PF05128">
    <property type="entry name" value="DUF697"/>
    <property type="match status" value="1"/>
</dbReference>
<keyword evidence="10" id="KW-1185">Reference proteome</keyword>
<evidence type="ECO:0000313" key="10">
    <source>
        <dbReference type="Proteomes" id="UP000000788"/>
    </source>
</evidence>
<protein>
    <submittedName>
        <fullName evidence="9">GTPase SAR1 and related small G protein</fullName>
    </submittedName>
</protein>
<evidence type="ECO:0000256" key="5">
    <source>
        <dbReference type="ARBA" id="ARBA00023134"/>
    </source>
</evidence>
<dbReference type="InterPro" id="IPR027417">
    <property type="entry name" value="P-loop_NTPase"/>
</dbReference>
<dbReference type="Gene3D" id="3.40.50.300">
    <property type="entry name" value="P-loop containing nucleotide triphosphate hydrolases"/>
    <property type="match status" value="1"/>
</dbReference>
<gene>
    <name evidence="9" type="ordered locus">P9211_10221</name>
</gene>
<dbReference type="InterPro" id="IPR021147">
    <property type="entry name" value="DUF697"/>
</dbReference>
<dbReference type="AlphaFoldDB" id="A9BAU1"/>
<dbReference type="PRINTS" id="PR00326">
    <property type="entry name" value="GTP1OBG"/>
</dbReference>
<dbReference type="GO" id="GO:0005829">
    <property type="term" value="C:cytosol"/>
    <property type="evidence" value="ECO:0007669"/>
    <property type="project" value="TreeGrafter"/>
</dbReference>
<dbReference type="KEGG" id="pmj:P9211_10221"/>
<evidence type="ECO:0000256" key="6">
    <source>
        <dbReference type="ARBA" id="ARBA00023136"/>
    </source>
</evidence>
<dbReference type="eggNOG" id="COG3597">
    <property type="taxonomic scope" value="Bacteria"/>
</dbReference>
<dbReference type="SUPFAM" id="SSF52540">
    <property type="entry name" value="P-loop containing nucleoside triphosphate hydrolases"/>
    <property type="match status" value="1"/>
</dbReference>
<feature type="transmembrane region" description="Helical" evidence="7">
    <location>
        <begin position="9"/>
        <end position="26"/>
    </location>
</feature>
<dbReference type="GO" id="GO:0016020">
    <property type="term" value="C:membrane"/>
    <property type="evidence" value="ECO:0007669"/>
    <property type="project" value="UniProtKB-SubCell"/>
</dbReference>
<dbReference type="Pfam" id="PF01926">
    <property type="entry name" value="MMR_HSR1"/>
    <property type="match status" value="1"/>
</dbReference>
<evidence type="ECO:0000313" key="9">
    <source>
        <dbReference type="EMBL" id="ABX08953.1"/>
    </source>
</evidence>
<comment type="subcellular location">
    <subcellularLocation>
        <location evidence="1">Membrane</location>
        <topology evidence="1">Multi-pass membrane protein</topology>
    </subcellularLocation>
</comment>
<dbReference type="GO" id="GO:0030488">
    <property type="term" value="P:tRNA methylation"/>
    <property type="evidence" value="ECO:0007669"/>
    <property type="project" value="TreeGrafter"/>
</dbReference>
<dbReference type="CDD" id="cd00880">
    <property type="entry name" value="Era_like"/>
    <property type="match status" value="1"/>
</dbReference>
<name>A9BAU1_PROM4</name>
<dbReference type="eggNOG" id="COG1100">
    <property type="taxonomic scope" value="Bacteria"/>
</dbReference>
<keyword evidence="4 7" id="KW-1133">Transmembrane helix</keyword>
<dbReference type="RefSeq" id="WP_012195574.1">
    <property type="nucleotide sequence ID" value="NC_009976.1"/>
</dbReference>
<sequence length="516" mass="57829">MHNHSKQPLILIAAICLILIFSGLIAALVRLINIPAILLTLLILCYFIYQKRWNWLRRFFLKRILIHYKNNYRRFSPKSSRQAARRSLESIDRLIDRIHNNVSAEALKQRRASVEQELVRGDITVVLFGTGSSGKTTLIRALLKEIVGEVSATMGTTKTSHTYRLRLKGLERGIQIIDTPGILETGEEGNKREKESFLKASRADLIIVVVDTDLRSIEMKLIATLAKGGKRLLLVLNKCDLRGEEEIRRLLLTLRRHTKDLINPEDVIATSASPQSIPVPGGYPLQPLPEIDGLIRQVARILHEEGEELIASNILLQCKNLGDSGRKLLTNQRKIAAKNCVERYAWISSGVVAITPLPGVDMIGAAAVNGQMVMEIARNYGLKLTRKRSQELALSVGRTLAGLGIVKGGMSIISNSLSLTLPTIVIGKVVQGITAAWLTKVAGESFITYFSQDQDWGDGGIQEVVQRHYNLYRRESSLKSFIQTALDRVVEPLKEERRRELPPHLKLREEEEVEDL</sequence>
<evidence type="ECO:0000256" key="3">
    <source>
        <dbReference type="ARBA" id="ARBA00022741"/>
    </source>
</evidence>
<dbReference type="STRING" id="93059.P9211_10221"/>
<dbReference type="EMBL" id="CP000878">
    <property type="protein sequence ID" value="ABX08953.1"/>
    <property type="molecule type" value="Genomic_DNA"/>
</dbReference>
<dbReference type="OrthoDB" id="467934at2"/>
<evidence type="ECO:0000259" key="8">
    <source>
        <dbReference type="Pfam" id="PF01926"/>
    </source>
</evidence>
<keyword evidence="5" id="KW-0342">GTP-binding</keyword>
<accession>A9BAU1</accession>
<dbReference type="Proteomes" id="UP000000788">
    <property type="component" value="Chromosome"/>
</dbReference>
<reference evidence="9 10" key="1">
    <citation type="journal article" date="2007" name="PLoS Genet.">
        <title>Patterns and implications of gene gain and loss in the evolution of Prochlorococcus.</title>
        <authorList>
            <person name="Kettler G.C."/>
            <person name="Martiny A.C."/>
            <person name="Huang K."/>
            <person name="Zucker J."/>
            <person name="Coleman M.L."/>
            <person name="Rodrigue S."/>
            <person name="Chen F."/>
            <person name="Lapidus A."/>
            <person name="Ferriera S."/>
            <person name="Johnson J."/>
            <person name="Steglich C."/>
            <person name="Church G.M."/>
            <person name="Richardson P."/>
            <person name="Chisholm S.W."/>
        </authorList>
    </citation>
    <scope>NUCLEOTIDE SEQUENCE [LARGE SCALE GENOMIC DNA]</scope>
    <source>
        <strain evidence="10">MIT 9211</strain>
    </source>
</reference>
<feature type="transmembrane region" description="Helical" evidence="7">
    <location>
        <begin position="32"/>
        <end position="49"/>
    </location>
</feature>
<feature type="domain" description="G" evidence="8">
    <location>
        <begin position="124"/>
        <end position="238"/>
    </location>
</feature>
<keyword evidence="2 7" id="KW-0812">Transmembrane</keyword>
<dbReference type="GO" id="GO:0005525">
    <property type="term" value="F:GTP binding"/>
    <property type="evidence" value="ECO:0007669"/>
    <property type="project" value="UniProtKB-KW"/>
</dbReference>
<dbReference type="PANTHER" id="PTHR42714">
    <property type="entry name" value="TRNA MODIFICATION GTPASE GTPBP3"/>
    <property type="match status" value="1"/>
</dbReference>
<keyword evidence="6 7" id="KW-0472">Membrane</keyword>
<dbReference type="GO" id="GO:0002098">
    <property type="term" value="P:tRNA wobble uridine modification"/>
    <property type="evidence" value="ECO:0007669"/>
    <property type="project" value="TreeGrafter"/>
</dbReference>
<dbReference type="InterPro" id="IPR006073">
    <property type="entry name" value="GTP-bd"/>
</dbReference>
<dbReference type="PANTHER" id="PTHR42714:SF2">
    <property type="entry name" value="TRNA MODIFICATION GTPASE GTPBP3, MITOCHONDRIAL"/>
    <property type="match status" value="1"/>
</dbReference>
<evidence type="ECO:0000256" key="2">
    <source>
        <dbReference type="ARBA" id="ARBA00022692"/>
    </source>
</evidence>
<evidence type="ECO:0000256" key="4">
    <source>
        <dbReference type="ARBA" id="ARBA00022989"/>
    </source>
</evidence>
<keyword evidence="3" id="KW-0547">Nucleotide-binding</keyword>
<proteinExistence type="predicted"/>
<dbReference type="NCBIfam" id="TIGR00231">
    <property type="entry name" value="small_GTP"/>
    <property type="match status" value="1"/>
</dbReference>
<organism evidence="9 10">
    <name type="scientific">Prochlorococcus marinus (strain MIT 9211)</name>
    <dbReference type="NCBI Taxonomy" id="93059"/>
    <lineage>
        <taxon>Bacteria</taxon>
        <taxon>Bacillati</taxon>
        <taxon>Cyanobacteriota</taxon>
        <taxon>Cyanophyceae</taxon>
        <taxon>Synechococcales</taxon>
        <taxon>Prochlorococcaceae</taxon>
        <taxon>Prochlorococcus</taxon>
    </lineage>
</organism>
<evidence type="ECO:0000256" key="1">
    <source>
        <dbReference type="ARBA" id="ARBA00004141"/>
    </source>
</evidence>
<dbReference type="InterPro" id="IPR005225">
    <property type="entry name" value="Small_GTP-bd"/>
</dbReference>